<gene>
    <name evidence="3" type="ORF">B7O98_01050</name>
</gene>
<sequence>MAQTKALAITILVAVVFAALGYLAGQMTAPRTGATVTVTSYATVTSYVTVSRTVTPTTSPVAVPEKITIGLTLGLSGAYSYASTQGLRGIQIAVKWINEVYGGINLGGKKVKIELKYYDDQSNKELVPSLYEQLIKVDKVDFLLGPYGSPLVFVAAPVAEKYGKLMINWMGTSDVIHEQGYKMIVMVSTHSGSQMKPAMEMVKSLDPNAKVAIIYKEDEHNRLLAQGAREAAKQLGLQVVFDKSYPVDIKDFTPIFTEMATYKPDVIVICPHEADGILAATQLAELNINAKLMIMGFVPSLASFKRALGNLAEGWAGTNQWSVGASYTPDDAKALGYEWFGPTEEEVLNLYKQIAPPEDFPSEHTGAGAAAVLILAKAIEKAQSLDPQVVRNTLNTMKVMTFYGPFQIDPTTGKQIAHKEILSQWQQGKFVPIWPPEIALSKPVYPIPTWDEKRQGKQAVPS</sequence>
<evidence type="ECO:0000259" key="2">
    <source>
        <dbReference type="Pfam" id="PF13458"/>
    </source>
</evidence>
<reference evidence="3 4" key="1">
    <citation type="journal article" date="2018" name="Syst. Appl. Microbiol.">
        <title>A new symbiotic nanoarchaeote (Candidatus Nanoclepta minutus) and its host (Zestosphaera tikiterensis gen. nov., sp. nov.) from a New Zealand hot spring.</title>
        <authorList>
            <person name="St John E."/>
            <person name="Liu Y."/>
            <person name="Podar M."/>
            <person name="Stott M.B."/>
            <person name="Meneghin J."/>
            <person name="Chen Z."/>
            <person name="Lagutin K."/>
            <person name="Mitchell K."/>
            <person name="Reysenbach A.L."/>
        </authorList>
    </citation>
    <scope>NUCLEOTIDE SEQUENCE [LARGE SCALE GENOMIC DNA]</scope>
    <source>
        <strain evidence="3">NZ3</strain>
    </source>
</reference>
<dbReference type="InterPro" id="IPR028082">
    <property type="entry name" value="Peripla_BP_I"/>
</dbReference>
<name>A0A2R7Y9P1_9CREN</name>
<evidence type="ECO:0000256" key="1">
    <source>
        <dbReference type="ARBA" id="ARBA00022729"/>
    </source>
</evidence>
<comment type="caution">
    <text evidence="3">The sequence shown here is derived from an EMBL/GenBank/DDBJ whole genome shotgun (WGS) entry which is preliminary data.</text>
</comment>
<dbReference type="AlphaFoldDB" id="A0A2R7Y9P1"/>
<dbReference type="CDD" id="cd06338">
    <property type="entry name" value="PBP1_ABC_ligand_binding-like"/>
    <property type="match status" value="1"/>
</dbReference>
<feature type="domain" description="Leucine-binding protein" evidence="2">
    <location>
        <begin position="66"/>
        <end position="427"/>
    </location>
</feature>
<accession>A0A2R7Y9P1</accession>
<proteinExistence type="predicted"/>
<evidence type="ECO:0000313" key="3">
    <source>
        <dbReference type="EMBL" id="PUA34029.1"/>
    </source>
</evidence>
<dbReference type="InterPro" id="IPR028081">
    <property type="entry name" value="Leu-bd"/>
</dbReference>
<dbReference type="InterPro" id="IPR051010">
    <property type="entry name" value="BCAA_transport"/>
</dbReference>
<evidence type="ECO:0000313" key="4">
    <source>
        <dbReference type="Proteomes" id="UP000244093"/>
    </source>
</evidence>
<keyword evidence="1" id="KW-0732">Signal</keyword>
<dbReference type="Pfam" id="PF13458">
    <property type="entry name" value="Peripla_BP_6"/>
    <property type="match status" value="1"/>
</dbReference>
<protein>
    <recommendedName>
        <fullName evidence="2">Leucine-binding protein domain-containing protein</fullName>
    </recommendedName>
</protein>
<dbReference type="PANTHER" id="PTHR30483:SF37">
    <property type="entry name" value="ABC TRANSPORTER SUBSTRATE-BINDING PROTEIN"/>
    <property type="match status" value="1"/>
</dbReference>
<dbReference type="PANTHER" id="PTHR30483">
    <property type="entry name" value="LEUCINE-SPECIFIC-BINDING PROTEIN"/>
    <property type="match status" value="1"/>
</dbReference>
<dbReference type="Proteomes" id="UP000244093">
    <property type="component" value="Unassembled WGS sequence"/>
</dbReference>
<organism evidence="3 4">
    <name type="scientific">Zestosphaera tikiterensis</name>
    <dbReference type="NCBI Taxonomy" id="1973259"/>
    <lineage>
        <taxon>Archaea</taxon>
        <taxon>Thermoproteota</taxon>
        <taxon>Thermoprotei</taxon>
        <taxon>Desulfurococcales</taxon>
        <taxon>Desulfurococcaceae</taxon>
        <taxon>Zestosphaera</taxon>
    </lineage>
</organism>
<dbReference type="Gene3D" id="3.40.50.2300">
    <property type="match status" value="2"/>
</dbReference>
<dbReference type="SUPFAM" id="SSF53822">
    <property type="entry name" value="Periplasmic binding protein-like I"/>
    <property type="match status" value="1"/>
</dbReference>
<dbReference type="EMBL" id="NBVN01000001">
    <property type="protein sequence ID" value="PUA34029.1"/>
    <property type="molecule type" value="Genomic_DNA"/>
</dbReference>